<dbReference type="OrthoDB" id="41238at2759"/>
<accession>W3X3Z1</accession>
<dbReference type="InterPro" id="IPR016181">
    <property type="entry name" value="Acyl_CoA_acyltransferase"/>
</dbReference>
<name>W3X3Z1_PESFW</name>
<dbReference type="GO" id="GO:1990189">
    <property type="term" value="F:protein N-terminal-serine acetyltransferase activity"/>
    <property type="evidence" value="ECO:0007669"/>
    <property type="project" value="TreeGrafter"/>
</dbReference>
<dbReference type="Pfam" id="PF13302">
    <property type="entry name" value="Acetyltransf_3"/>
    <property type="match status" value="1"/>
</dbReference>
<dbReference type="InterPro" id="IPR000182">
    <property type="entry name" value="GNAT_dom"/>
</dbReference>
<evidence type="ECO:0000313" key="2">
    <source>
        <dbReference type="EMBL" id="ETS80853.1"/>
    </source>
</evidence>
<dbReference type="AlphaFoldDB" id="W3X3Z1"/>
<dbReference type="PANTHER" id="PTHR43441:SF2">
    <property type="entry name" value="FAMILY ACETYLTRANSFERASE, PUTATIVE (AFU_ORTHOLOGUE AFUA_7G00850)-RELATED"/>
    <property type="match status" value="1"/>
</dbReference>
<dbReference type="Gene3D" id="3.40.630.30">
    <property type="match status" value="1"/>
</dbReference>
<proteinExistence type="predicted"/>
<dbReference type="HOGENOM" id="CLU_013985_1_2_1"/>
<feature type="domain" description="N-acetyltransferase" evidence="1">
    <location>
        <begin position="30"/>
        <end position="193"/>
    </location>
</feature>
<dbReference type="EMBL" id="KI912113">
    <property type="protein sequence ID" value="ETS80853.1"/>
    <property type="molecule type" value="Genomic_DNA"/>
</dbReference>
<keyword evidence="3" id="KW-1185">Reference proteome</keyword>
<dbReference type="KEGG" id="pfy:PFICI_08382"/>
<dbReference type="RefSeq" id="XP_007835154.1">
    <property type="nucleotide sequence ID" value="XM_007836963.1"/>
</dbReference>
<dbReference type="InParanoid" id="W3X3Z1"/>
<protein>
    <recommendedName>
        <fullName evidence="1">N-acetyltransferase domain-containing protein</fullName>
    </recommendedName>
</protein>
<dbReference type="PROSITE" id="PS51186">
    <property type="entry name" value="GNAT"/>
    <property type="match status" value="1"/>
</dbReference>
<reference evidence="3" key="1">
    <citation type="journal article" date="2015" name="BMC Genomics">
        <title>Genomic and transcriptomic analysis of the endophytic fungus Pestalotiopsis fici reveals its lifestyle and high potential for synthesis of natural products.</title>
        <authorList>
            <person name="Wang X."/>
            <person name="Zhang X."/>
            <person name="Liu L."/>
            <person name="Xiang M."/>
            <person name="Wang W."/>
            <person name="Sun X."/>
            <person name="Che Y."/>
            <person name="Guo L."/>
            <person name="Liu G."/>
            <person name="Guo L."/>
            <person name="Wang C."/>
            <person name="Yin W.B."/>
            <person name="Stadler M."/>
            <person name="Zhang X."/>
            <person name="Liu X."/>
        </authorList>
    </citation>
    <scope>NUCLEOTIDE SEQUENCE [LARGE SCALE GENOMIC DNA]</scope>
    <source>
        <strain evidence="3">W106-1 / CGMCC3.15140</strain>
    </source>
</reference>
<dbReference type="eggNOG" id="ENOG502RYBC">
    <property type="taxonomic scope" value="Eukaryota"/>
</dbReference>
<evidence type="ECO:0000259" key="1">
    <source>
        <dbReference type="PROSITE" id="PS51186"/>
    </source>
</evidence>
<evidence type="ECO:0000313" key="3">
    <source>
        <dbReference type="Proteomes" id="UP000030651"/>
    </source>
</evidence>
<organism evidence="2 3">
    <name type="scientific">Pestalotiopsis fici (strain W106-1 / CGMCC3.15140)</name>
    <dbReference type="NCBI Taxonomy" id="1229662"/>
    <lineage>
        <taxon>Eukaryota</taxon>
        <taxon>Fungi</taxon>
        <taxon>Dikarya</taxon>
        <taxon>Ascomycota</taxon>
        <taxon>Pezizomycotina</taxon>
        <taxon>Sordariomycetes</taxon>
        <taxon>Xylariomycetidae</taxon>
        <taxon>Amphisphaeriales</taxon>
        <taxon>Sporocadaceae</taxon>
        <taxon>Pestalotiopsis</taxon>
    </lineage>
</organism>
<dbReference type="FunCoup" id="W3X3Z1">
    <property type="interactions" value="697"/>
</dbReference>
<dbReference type="InterPro" id="IPR051908">
    <property type="entry name" value="Ribosomal_N-acetyltransferase"/>
</dbReference>
<dbReference type="FunFam" id="3.40.630.30:FF:000047">
    <property type="entry name" value="Acetyltransferase, GNAT family"/>
    <property type="match status" value="1"/>
</dbReference>
<dbReference type="PANTHER" id="PTHR43441">
    <property type="entry name" value="RIBOSOMAL-PROTEIN-SERINE ACETYLTRANSFERASE"/>
    <property type="match status" value="1"/>
</dbReference>
<dbReference type="GeneID" id="19273395"/>
<dbReference type="GO" id="GO:0008999">
    <property type="term" value="F:protein-N-terminal-alanine acetyltransferase activity"/>
    <property type="evidence" value="ECO:0007669"/>
    <property type="project" value="TreeGrafter"/>
</dbReference>
<gene>
    <name evidence="2" type="ORF">PFICI_08382</name>
</gene>
<dbReference type="OMA" id="FGAPMQR"/>
<sequence length="245" mass="27580">MSTSVPLGEVLDNAGPAKSPEHLAIDGEYTRLEPVATRHASALYQCLCRDSPVETWSYMAAGPFTGEEAFTRQIENLVVSKDPLFFTVMTQVDLPGLAAGSPVGYLSLMRMDEKNRGIEIGNVTFSAALQRTTVATEALFLAMRHCFEALGNRRLEWKCDSLNAKSRRAALRYGFVFEGIFRKHFIVKGRNRDTAWFSIVDNEWPTIKGALEAWLRAENFDENGRQRRGLVEIRKELESSRSRTV</sequence>
<dbReference type="SUPFAM" id="SSF55729">
    <property type="entry name" value="Acyl-CoA N-acyltransferases (Nat)"/>
    <property type="match status" value="1"/>
</dbReference>
<dbReference type="Proteomes" id="UP000030651">
    <property type="component" value="Unassembled WGS sequence"/>
</dbReference>